<dbReference type="SUPFAM" id="SSF52317">
    <property type="entry name" value="Class I glutamine amidotransferase-like"/>
    <property type="match status" value="1"/>
</dbReference>
<dbReference type="InterPro" id="IPR052158">
    <property type="entry name" value="INH-QAR"/>
</dbReference>
<sequence length="384" mass="40545">MGVGWAATSEDLKRQRLRGNWSAGREGLARLDGVRAAERSDTVLFVVYDGVRLLDVTGPLEVFTVANEHGGTYRPVVASPDGRDVVSSAGLRLGADVALPEVTGPIGTLVVPGAPDWQATAADRPLLDQVRRLAAGSSRTASVCAGAFTLAAAGLLDGRRVTTHWDLADQLAAHFPAVTVDADPIFIADGRVITSAGITAGIDLTLALVEADLGPETARTVARQLVVFMQRPGGQSQFSVRAATPSTRHDLLRRVLDTIAADPAQPYDLPGLAALAGVSPRHLGRLFRTELGTTPAGYLDRVRVEAAQGLLERGDDTLDVVARRVGFGSPETMRRTFLRELGITPGAYRSRFRTTGIDEHQSPPATATDGRAVPDADAPGTART</sequence>
<dbReference type="Gene3D" id="1.10.10.60">
    <property type="entry name" value="Homeodomain-like"/>
    <property type="match status" value="1"/>
</dbReference>
<dbReference type="SMART" id="SM00342">
    <property type="entry name" value="HTH_ARAC"/>
    <property type="match status" value="1"/>
</dbReference>
<proteinExistence type="predicted"/>
<dbReference type="PANTHER" id="PTHR43130:SF3">
    <property type="entry name" value="HTH-TYPE TRANSCRIPTIONAL REGULATOR RV1931C"/>
    <property type="match status" value="1"/>
</dbReference>
<dbReference type="InterPro" id="IPR002818">
    <property type="entry name" value="DJ-1/PfpI"/>
</dbReference>
<dbReference type="InterPro" id="IPR018060">
    <property type="entry name" value="HTH_AraC"/>
</dbReference>
<dbReference type="GO" id="GO:0003700">
    <property type="term" value="F:DNA-binding transcription factor activity"/>
    <property type="evidence" value="ECO:0007669"/>
    <property type="project" value="InterPro"/>
</dbReference>
<keyword evidence="1" id="KW-0805">Transcription regulation</keyword>
<keyword evidence="2" id="KW-0804">Transcription</keyword>
<reference evidence="5 6" key="1">
    <citation type="submission" date="2016-06" db="EMBL/GenBank/DDBJ databases">
        <authorList>
            <person name="Kjaerup R.B."/>
            <person name="Dalgaard T.S."/>
            <person name="Juul-Madsen H.R."/>
        </authorList>
    </citation>
    <scope>NUCLEOTIDE SEQUENCE [LARGE SCALE GENOMIC DNA]</scope>
    <source>
        <strain evidence="5 6">DSM 43821</strain>
    </source>
</reference>
<name>A0A1C4ZVK2_9ACTN</name>
<protein>
    <submittedName>
        <fullName evidence="5">Transcriptional regulator, AraC family with amidase-like domain</fullName>
    </submittedName>
</protein>
<evidence type="ECO:0000313" key="5">
    <source>
        <dbReference type="EMBL" id="SCF36979.1"/>
    </source>
</evidence>
<dbReference type="InterPro" id="IPR029062">
    <property type="entry name" value="Class_I_gatase-like"/>
</dbReference>
<evidence type="ECO:0000259" key="4">
    <source>
        <dbReference type="PROSITE" id="PS01124"/>
    </source>
</evidence>
<dbReference type="InterPro" id="IPR009057">
    <property type="entry name" value="Homeodomain-like_sf"/>
</dbReference>
<dbReference type="Pfam" id="PF01965">
    <property type="entry name" value="DJ-1_PfpI"/>
    <property type="match status" value="1"/>
</dbReference>
<dbReference type="AlphaFoldDB" id="A0A1C4ZVK2"/>
<dbReference type="SUPFAM" id="SSF46689">
    <property type="entry name" value="Homeodomain-like"/>
    <property type="match status" value="2"/>
</dbReference>
<dbReference type="EMBL" id="LT607410">
    <property type="protein sequence ID" value="SCF36979.1"/>
    <property type="molecule type" value="Genomic_DNA"/>
</dbReference>
<dbReference type="PANTHER" id="PTHR43130">
    <property type="entry name" value="ARAC-FAMILY TRANSCRIPTIONAL REGULATOR"/>
    <property type="match status" value="1"/>
</dbReference>
<dbReference type="CDD" id="cd03137">
    <property type="entry name" value="GATase1_AraC_1"/>
    <property type="match status" value="1"/>
</dbReference>
<gene>
    <name evidence="5" type="ORF">GA0074696_4952</name>
</gene>
<evidence type="ECO:0000313" key="6">
    <source>
        <dbReference type="Proteomes" id="UP000198228"/>
    </source>
</evidence>
<organism evidence="5 6">
    <name type="scientific">Micromonospora purpureochromogenes</name>
    <dbReference type="NCBI Taxonomy" id="47872"/>
    <lineage>
        <taxon>Bacteria</taxon>
        <taxon>Bacillati</taxon>
        <taxon>Actinomycetota</taxon>
        <taxon>Actinomycetes</taxon>
        <taxon>Micromonosporales</taxon>
        <taxon>Micromonosporaceae</taxon>
        <taxon>Micromonospora</taxon>
    </lineage>
</organism>
<dbReference type="Pfam" id="PF12833">
    <property type="entry name" value="HTH_18"/>
    <property type="match status" value="1"/>
</dbReference>
<dbReference type="PROSITE" id="PS01124">
    <property type="entry name" value="HTH_ARAC_FAMILY_2"/>
    <property type="match status" value="1"/>
</dbReference>
<feature type="region of interest" description="Disordered" evidence="3">
    <location>
        <begin position="354"/>
        <end position="384"/>
    </location>
</feature>
<evidence type="ECO:0000256" key="3">
    <source>
        <dbReference type="SAM" id="MobiDB-lite"/>
    </source>
</evidence>
<evidence type="ECO:0000256" key="1">
    <source>
        <dbReference type="ARBA" id="ARBA00023015"/>
    </source>
</evidence>
<feature type="domain" description="HTH araC/xylS-type" evidence="4">
    <location>
        <begin position="253"/>
        <end position="351"/>
    </location>
</feature>
<dbReference type="GO" id="GO:0043565">
    <property type="term" value="F:sequence-specific DNA binding"/>
    <property type="evidence" value="ECO:0007669"/>
    <property type="project" value="InterPro"/>
</dbReference>
<dbReference type="Proteomes" id="UP000198228">
    <property type="component" value="Chromosome I"/>
</dbReference>
<evidence type="ECO:0000256" key="2">
    <source>
        <dbReference type="ARBA" id="ARBA00023163"/>
    </source>
</evidence>
<dbReference type="Gene3D" id="3.40.50.880">
    <property type="match status" value="1"/>
</dbReference>
<accession>A0A1C4ZVK2</accession>